<dbReference type="Proteomes" id="UP000263232">
    <property type="component" value="Chromosome"/>
</dbReference>
<feature type="domain" description="ABC3 transporter permease C-terminal" evidence="8">
    <location>
        <begin position="284"/>
        <end position="396"/>
    </location>
</feature>
<sequence>MRPIELLKASFATLLMNLRRTFLTMIGIIIGIAAVITILSIGAGFQQKTLNSLAKDAQGRRSQEFFFNVTQYQGDFTQLTAFSDKNIAYIEDLPGVDEASLMGSDVKQEYMNIKLHNQQNYHMVGLEDASHERILAGRNLHSGDSKAKLAYTIISEQVAREYFGSIEEALNRALSFDGNAYTVVGVYQQELPMENPLVMMEEPAQAIIPMGTYQRYILGGGYNYGMTVYFTDEADMKQLSRNIADYLKEEGSGKNNGTYEYFDRTEMMDQIGQQLRMITYFIAAIAGISLFIAGVGVMNMMYISVSERTKEIGIRRALGATKGSIQGQFLLEGIVITSFGGVLGYLFGLLCASVISRFLPFAAVFEVQTALASVLISVIIGVIFSVFPARQAAQKNVVEILR</sequence>
<dbReference type="EMBL" id="CP023434">
    <property type="protein sequence ID" value="AXY25628.1"/>
    <property type="molecule type" value="Genomic_DNA"/>
</dbReference>
<evidence type="ECO:0000256" key="3">
    <source>
        <dbReference type="ARBA" id="ARBA00022692"/>
    </source>
</evidence>
<feature type="domain" description="MacB-like periplasmic core" evidence="9">
    <location>
        <begin position="21"/>
        <end position="245"/>
    </location>
</feature>
<evidence type="ECO:0000256" key="7">
    <source>
        <dbReference type="SAM" id="Phobius"/>
    </source>
</evidence>
<evidence type="ECO:0000256" key="2">
    <source>
        <dbReference type="ARBA" id="ARBA00022475"/>
    </source>
</evidence>
<proteinExistence type="inferred from homology"/>
<feature type="transmembrane region" description="Helical" evidence="7">
    <location>
        <begin position="367"/>
        <end position="387"/>
    </location>
</feature>
<dbReference type="PANTHER" id="PTHR30572:SF4">
    <property type="entry name" value="ABC TRANSPORTER PERMEASE YTRF"/>
    <property type="match status" value="1"/>
</dbReference>
<evidence type="ECO:0000256" key="4">
    <source>
        <dbReference type="ARBA" id="ARBA00022989"/>
    </source>
</evidence>
<evidence type="ECO:0000259" key="8">
    <source>
        <dbReference type="Pfam" id="PF02687"/>
    </source>
</evidence>
<organism evidence="10 11">
    <name type="scientific">Suicoccus acidiformans</name>
    <dbReference type="NCBI Taxonomy" id="2036206"/>
    <lineage>
        <taxon>Bacteria</taxon>
        <taxon>Bacillati</taxon>
        <taxon>Bacillota</taxon>
        <taxon>Bacilli</taxon>
        <taxon>Lactobacillales</taxon>
        <taxon>Aerococcaceae</taxon>
        <taxon>Suicoccus</taxon>
    </lineage>
</organism>
<dbReference type="RefSeq" id="WP_118990531.1">
    <property type="nucleotide sequence ID" value="NZ_CP023434.1"/>
</dbReference>
<gene>
    <name evidence="10" type="ORF">CL176_06250</name>
</gene>
<keyword evidence="5 7" id="KW-0472">Membrane</keyword>
<feature type="transmembrane region" description="Helical" evidence="7">
    <location>
        <begin position="21"/>
        <end position="45"/>
    </location>
</feature>
<keyword evidence="3 7" id="KW-0812">Transmembrane</keyword>
<dbReference type="PANTHER" id="PTHR30572">
    <property type="entry name" value="MEMBRANE COMPONENT OF TRANSPORTER-RELATED"/>
    <property type="match status" value="1"/>
</dbReference>
<dbReference type="InterPro" id="IPR003838">
    <property type="entry name" value="ABC3_permease_C"/>
</dbReference>
<evidence type="ECO:0000313" key="10">
    <source>
        <dbReference type="EMBL" id="AXY25628.1"/>
    </source>
</evidence>
<feature type="transmembrane region" description="Helical" evidence="7">
    <location>
        <begin position="277"/>
        <end position="302"/>
    </location>
</feature>
<dbReference type="InterPro" id="IPR025857">
    <property type="entry name" value="MacB_PCD"/>
</dbReference>
<name>A0A347WKM1_9LACT</name>
<reference evidence="10 11" key="1">
    <citation type="submission" date="2017-09" db="EMBL/GenBank/DDBJ databases">
        <title>Complete genome sequence of Oxytococcus suis strain ZY16052.</title>
        <authorList>
            <person name="Li F."/>
        </authorList>
    </citation>
    <scope>NUCLEOTIDE SEQUENCE [LARGE SCALE GENOMIC DNA]</scope>
    <source>
        <strain evidence="10 11">ZY16052</strain>
    </source>
</reference>
<dbReference type="Pfam" id="PF12704">
    <property type="entry name" value="MacB_PCD"/>
    <property type="match status" value="1"/>
</dbReference>
<dbReference type="Pfam" id="PF02687">
    <property type="entry name" value="FtsX"/>
    <property type="match status" value="1"/>
</dbReference>
<evidence type="ECO:0000259" key="9">
    <source>
        <dbReference type="Pfam" id="PF12704"/>
    </source>
</evidence>
<dbReference type="OrthoDB" id="9770036at2"/>
<evidence type="ECO:0000256" key="6">
    <source>
        <dbReference type="ARBA" id="ARBA00038076"/>
    </source>
</evidence>
<accession>A0A347WKM1</accession>
<comment type="subcellular location">
    <subcellularLocation>
        <location evidence="1">Cell membrane</location>
        <topology evidence="1">Multi-pass membrane protein</topology>
    </subcellularLocation>
</comment>
<dbReference type="GO" id="GO:0005886">
    <property type="term" value="C:plasma membrane"/>
    <property type="evidence" value="ECO:0007669"/>
    <property type="project" value="UniProtKB-SubCell"/>
</dbReference>
<protein>
    <submittedName>
        <fullName evidence="10">ABC transporter permease</fullName>
    </submittedName>
</protein>
<keyword evidence="11" id="KW-1185">Reference proteome</keyword>
<comment type="similarity">
    <text evidence="6">Belongs to the ABC-4 integral membrane protein family.</text>
</comment>
<dbReference type="InterPro" id="IPR050250">
    <property type="entry name" value="Macrolide_Exporter_MacB"/>
</dbReference>
<dbReference type="KEGG" id="abae:CL176_06250"/>
<evidence type="ECO:0000256" key="5">
    <source>
        <dbReference type="ARBA" id="ARBA00023136"/>
    </source>
</evidence>
<keyword evidence="2" id="KW-1003">Cell membrane</keyword>
<dbReference type="GO" id="GO:0022857">
    <property type="term" value="F:transmembrane transporter activity"/>
    <property type="evidence" value="ECO:0007669"/>
    <property type="project" value="TreeGrafter"/>
</dbReference>
<dbReference type="AlphaFoldDB" id="A0A347WKM1"/>
<feature type="transmembrane region" description="Helical" evidence="7">
    <location>
        <begin position="329"/>
        <end position="355"/>
    </location>
</feature>
<evidence type="ECO:0000256" key="1">
    <source>
        <dbReference type="ARBA" id="ARBA00004651"/>
    </source>
</evidence>
<keyword evidence="4 7" id="KW-1133">Transmembrane helix</keyword>
<evidence type="ECO:0000313" key="11">
    <source>
        <dbReference type="Proteomes" id="UP000263232"/>
    </source>
</evidence>